<gene>
    <name evidence="1" type="ORF">QE382_002794</name>
</gene>
<dbReference type="EMBL" id="JAUTBA010000001">
    <property type="protein sequence ID" value="MDQ1150810.1"/>
    <property type="molecule type" value="Genomic_DNA"/>
</dbReference>
<keyword evidence="2" id="KW-1185">Reference proteome</keyword>
<organism evidence="1 2">
    <name type="scientific">Sphingobacterium zeae</name>
    <dbReference type="NCBI Taxonomy" id="1776859"/>
    <lineage>
        <taxon>Bacteria</taxon>
        <taxon>Pseudomonadati</taxon>
        <taxon>Bacteroidota</taxon>
        <taxon>Sphingobacteriia</taxon>
        <taxon>Sphingobacteriales</taxon>
        <taxon>Sphingobacteriaceae</taxon>
        <taxon>Sphingobacterium</taxon>
    </lineage>
</organism>
<reference evidence="1 2" key="1">
    <citation type="submission" date="2023-07" db="EMBL/GenBank/DDBJ databases">
        <title>Functional and genomic diversity of the sorghum phyllosphere microbiome.</title>
        <authorList>
            <person name="Shade A."/>
        </authorList>
    </citation>
    <scope>NUCLEOTIDE SEQUENCE [LARGE SCALE GENOMIC DNA]</scope>
    <source>
        <strain evidence="1 2">SORGH_AS_0892</strain>
    </source>
</reference>
<sequence>MALKKLGIVSFTVLSFVLLCGCIKNKQAIQLKKIIDEKEGQTTAILIGEKGMESAKLNYLIEGDYDRALLVVDQQETAFNVILKDLKNVNVVGIKKGKELQQAEIDYYTALKKLYLFSKKEVEQQKKIEQEKNEKKFRIAIDERYKLALDKQRLYQLVYEADDKRNRIKKQFEVENSL</sequence>
<name>A0ABU0U766_9SPHI</name>
<evidence type="ECO:0008006" key="3">
    <source>
        <dbReference type="Google" id="ProtNLM"/>
    </source>
</evidence>
<evidence type="ECO:0000313" key="1">
    <source>
        <dbReference type="EMBL" id="MDQ1150810.1"/>
    </source>
</evidence>
<dbReference type="Proteomes" id="UP001244640">
    <property type="component" value="Unassembled WGS sequence"/>
</dbReference>
<accession>A0ABU0U766</accession>
<proteinExistence type="predicted"/>
<protein>
    <recommendedName>
        <fullName evidence="3">Lipoprotein</fullName>
    </recommendedName>
</protein>
<dbReference type="PROSITE" id="PS51257">
    <property type="entry name" value="PROKAR_LIPOPROTEIN"/>
    <property type="match status" value="1"/>
</dbReference>
<comment type="caution">
    <text evidence="1">The sequence shown here is derived from an EMBL/GenBank/DDBJ whole genome shotgun (WGS) entry which is preliminary data.</text>
</comment>
<evidence type="ECO:0000313" key="2">
    <source>
        <dbReference type="Proteomes" id="UP001244640"/>
    </source>
</evidence>
<dbReference type="RefSeq" id="WP_307186397.1">
    <property type="nucleotide sequence ID" value="NZ_JAUTBA010000001.1"/>
</dbReference>